<dbReference type="OrthoDB" id="9802805at2"/>
<evidence type="ECO:0000256" key="2">
    <source>
        <dbReference type="ARBA" id="ARBA00001946"/>
    </source>
</evidence>
<dbReference type="CDD" id="cd03426">
    <property type="entry name" value="NUDIX_CoAse_Nudt7"/>
    <property type="match status" value="1"/>
</dbReference>
<reference evidence="9 10" key="1">
    <citation type="submission" date="2017-09" db="EMBL/GenBank/DDBJ databases">
        <title>Bacterial strain isolated from the female urinary microbiota.</title>
        <authorList>
            <person name="Thomas-White K."/>
            <person name="Kumar N."/>
            <person name="Forster S."/>
            <person name="Putonti C."/>
            <person name="Lawley T."/>
            <person name="Wolfe A.J."/>
        </authorList>
    </citation>
    <scope>NUCLEOTIDE SEQUENCE [LARGE SCALE GENOMIC DNA]</scope>
    <source>
        <strain evidence="9 10">UMB0852</strain>
    </source>
</reference>
<evidence type="ECO:0000256" key="4">
    <source>
        <dbReference type="ARBA" id="ARBA00022801"/>
    </source>
</evidence>
<dbReference type="Pfam" id="PF00293">
    <property type="entry name" value="NUDIX"/>
    <property type="match status" value="1"/>
</dbReference>
<accession>A0A1G8J1S3</accession>
<dbReference type="InterPro" id="IPR020084">
    <property type="entry name" value="NUDIX_hydrolase_CS"/>
</dbReference>
<dbReference type="InterPro" id="IPR020476">
    <property type="entry name" value="Nudix_hydrolase"/>
</dbReference>
<dbReference type="AlphaFoldDB" id="A0A1G8J1S3"/>
<comment type="cofactor">
    <cofactor evidence="2">
        <name>Mg(2+)</name>
        <dbReference type="ChEBI" id="CHEBI:18420"/>
    </cofactor>
</comment>
<dbReference type="InterPro" id="IPR015797">
    <property type="entry name" value="NUDIX_hydrolase-like_dom_sf"/>
</dbReference>
<comment type="similarity">
    <text evidence="7">Belongs to the Nudix hydrolase family.</text>
</comment>
<evidence type="ECO:0000256" key="5">
    <source>
        <dbReference type="ARBA" id="ARBA00022842"/>
    </source>
</evidence>
<feature type="domain" description="Nudix hydrolase" evidence="8">
    <location>
        <begin position="16"/>
        <end position="151"/>
    </location>
</feature>
<dbReference type="PANTHER" id="PTHR12992">
    <property type="entry name" value="NUDIX HYDROLASE"/>
    <property type="match status" value="1"/>
</dbReference>
<gene>
    <name evidence="9" type="ORF">CJ205_00870</name>
</gene>
<evidence type="ECO:0000313" key="10">
    <source>
        <dbReference type="Proteomes" id="UP000235682"/>
    </source>
</evidence>
<evidence type="ECO:0000313" key="9">
    <source>
        <dbReference type="EMBL" id="PMC59048.1"/>
    </source>
</evidence>
<comment type="cofactor">
    <cofactor evidence="1">
        <name>Mn(2+)</name>
        <dbReference type="ChEBI" id="CHEBI:29035"/>
    </cofactor>
</comment>
<dbReference type="Proteomes" id="UP000235682">
    <property type="component" value="Unassembled WGS sequence"/>
</dbReference>
<evidence type="ECO:0000256" key="1">
    <source>
        <dbReference type="ARBA" id="ARBA00001936"/>
    </source>
</evidence>
<dbReference type="STRING" id="84521.SAMN04487994_10036"/>
<dbReference type="RefSeq" id="WP_092083940.1">
    <property type="nucleotide sequence ID" value="NZ_FNEL01000003.1"/>
</dbReference>
<keyword evidence="3" id="KW-0479">Metal-binding</keyword>
<organism evidence="9 10">
    <name type="scientific">Dolosicoccus paucivorans</name>
    <dbReference type="NCBI Taxonomy" id="84521"/>
    <lineage>
        <taxon>Bacteria</taxon>
        <taxon>Bacillati</taxon>
        <taxon>Bacillota</taxon>
        <taxon>Bacilli</taxon>
        <taxon>Lactobacillales</taxon>
        <taxon>Aerococcaceae</taxon>
        <taxon>Dolosicoccus</taxon>
    </lineage>
</organism>
<dbReference type="EMBL" id="PNHE01000002">
    <property type="protein sequence ID" value="PMC59048.1"/>
    <property type="molecule type" value="Genomic_DNA"/>
</dbReference>
<keyword evidence="5" id="KW-0460">Magnesium</keyword>
<keyword evidence="4 7" id="KW-0378">Hydrolase</keyword>
<dbReference type="SUPFAM" id="SSF55811">
    <property type="entry name" value="Nudix"/>
    <property type="match status" value="1"/>
</dbReference>
<evidence type="ECO:0000256" key="3">
    <source>
        <dbReference type="ARBA" id="ARBA00022723"/>
    </source>
</evidence>
<dbReference type="PROSITE" id="PS51462">
    <property type="entry name" value="NUDIX"/>
    <property type="match status" value="1"/>
</dbReference>
<sequence length="206" mass="23554">MEDIIQIIKNHQVSIERNRKVYAVLLPLIWLNNQWQIVYEVRSQHISSPGQTSFPGGGVEAGETAKKAAIRETVEELGIKENEIEVIGQLDPIIDQERIIYCFVGRLTLTHLKDLPLNTKEVERVFTIPINVLMNQPPIYHSIQYTPRVNTNFPFQTIGLSSSQQLKGFNTKVPIYSTKESLWGLTARLTDQFISLLKDSKQKNRP</sequence>
<dbReference type="GO" id="GO:0046872">
    <property type="term" value="F:metal ion binding"/>
    <property type="evidence" value="ECO:0007669"/>
    <property type="project" value="UniProtKB-KW"/>
</dbReference>
<dbReference type="GO" id="GO:0010945">
    <property type="term" value="F:coenzyme A diphosphatase activity"/>
    <property type="evidence" value="ECO:0007669"/>
    <property type="project" value="InterPro"/>
</dbReference>
<evidence type="ECO:0000256" key="7">
    <source>
        <dbReference type="RuleBase" id="RU003476"/>
    </source>
</evidence>
<protein>
    <submittedName>
        <fullName evidence="9">CoA pyrophosphatase</fullName>
    </submittedName>
</protein>
<keyword evidence="10" id="KW-1185">Reference proteome</keyword>
<dbReference type="PANTHER" id="PTHR12992:SF11">
    <property type="entry name" value="MITOCHONDRIAL COENZYME A DIPHOSPHATASE NUDT8"/>
    <property type="match status" value="1"/>
</dbReference>
<name>A0A1G8J1S3_9LACT</name>
<dbReference type="Gene3D" id="3.90.79.10">
    <property type="entry name" value="Nucleoside Triphosphate Pyrophosphohydrolase"/>
    <property type="match status" value="1"/>
</dbReference>
<evidence type="ECO:0000256" key="6">
    <source>
        <dbReference type="ARBA" id="ARBA00023211"/>
    </source>
</evidence>
<dbReference type="PRINTS" id="PR00502">
    <property type="entry name" value="NUDIXFAMILY"/>
</dbReference>
<dbReference type="PROSITE" id="PS00893">
    <property type="entry name" value="NUDIX_BOX"/>
    <property type="match status" value="1"/>
</dbReference>
<evidence type="ECO:0000259" key="8">
    <source>
        <dbReference type="PROSITE" id="PS51462"/>
    </source>
</evidence>
<dbReference type="InterPro" id="IPR000086">
    <property type="entry name" value="NUDIX_hydrolase_dom"/>
</dbReference>
<keyword evidence="6" id="KW-0464">Manganese</keyword>
<comment type="caution">
    <text evidence="9">The sequence shown here is derived from an EMBL/GenBank/DDBJ whole genome shotgun (WGS) entry which is preliminary data.</text>
</comment>
<proteinExistence type="inferred from homology"/>
<dbReference type="InterPro" id="IPR045121">
    <property type="entry name" value="CoAse"/>
</dbReference>